<dbReference type="PANTHER" id="PTHR43428">
    <property type="entry name" value="ARSENATE REDUCTASE"/>
    <property type="match status" value="1"/>
</dbReference>
<evidence type="ECO:0000256" key="1">
    <source>
        <dbReference type="ARBA" id="ARBA00022849"/>
    </source>
</evidence>
<evidence type="ECO:0000313" key="3">
    <source>
        <dbReference type="EMBL" id="BDU70531.1"/>
    </source>
</evidence>
<dbReference type="SUPFAM" id="SSF52788">
    <property type="entry name" value="Phosphotyrosine protein phosphatases I"/>
    <property type="match status" value="1"/>
</dbReference>
<dbReference type="SMART" id="SM00226">
    <property type="entry name" value="LMWPc"/>
    <property type="match status" value="1"/>
</dbReference>
<dbReference type="Pfam" id="PF01451">
    <property type="entry name" value="LMWPc"/>
    <property type="match status" value="1"/>
</dbReference>
<evidence type="ECO:0000259" key="2">
    <source>
        <dbReference type="SMART" id="SM00226"/>
    </source>
</evidence>
<dbReference type="RefSeq" id="WP_286354249.1">
    <property type="nucleotide sequence ID" value="NZ_AP027079.1"/>
</dbReference>
<keyword evidence="1" id="KW-0059">Arsenical resistance</keyword>
<protein>
    <submittedName>
        <fullName evidence="3">Arsenate reductase</fullName>
    </submittedName>
</protein>
<dbReference type="InterPro" id="IPR023485">
    <property type="entry name" value="Ptyr_pPase"/>
</dbReference>
<reference evidence="4" key="1">
    <citation type="journal article" date="2023" name="Int. J. Syst. Evol. Microbiol.">
        <title>Mesoterricola silvestris gen. nov., sp. nov., Mesoterricola sediminis sp. nov., Geothrix oryzae sp. nov., Geothrix edaphica sp. nov., Geothrix rubra sp. nov., and Geothrix limicola sp. nov., six novel members of Acidobacteriota isolated from soils.</title>
        <authorList>
            <person name="Itoh H."/>
            <person name="Sugisawa Y."/>
            <person name="Mise K."/>
            <person name="Xu Z."/>
            <person name="Kuniyasu M."/>
            <person name="Ushijima N."/>
            <person name="Kawano K."/>
            <person name="Kobayashi E."/>
            <person name="Shiratori Y."/>
            <person name="Masuda Y."/>
            <person name="Senoo K."/>
        </authorList>
    </citation>
    <scope>NUCLEOTIDE SEQUENCE [LARGE SCALE GENOMIC DNA]</scope>
    <source>
        <strain evidence="4">Red222</strain>
    </source>
</reference>
<gene>
    <name evidence="3" type="primary">arsC</name>
    <name evidence="3" type="ORF">GETHOR_26320</name>
</gene>
<dbReference type="InterPro" id="IPR036196">
    <property type="entry name" value="Ptyr_pPase_sf"/>
</dbReference>
<dbReference type="Gene3D" id="3.40.50.2300">
    <property type="match status" value="1"/>
</dbReference>
<keyword evidence="4" id="KW-1185">Reference proteome</keyword>
<dbReference type="PANTHER" id="PTHR43428:SF1">
    <property type="entry name" value="ARSENATE REDUCTASE"/>
    <property type="match status" value="1"/>
</dbReference>
<proteinExistence type="predicted"/>
<organism evidence="3 4">
    <name type="scientific">Geothrix oryzae</name>
    <dbReference type="NCBI Taxonomy" id="2927975"/>
    <lineage>
        <taxon>Bacteria</taxon>
        <taxon>Pseudomonadati</taxon>
        <taxon>Acidobacteriota</taxon>
        <taxon>Holophagae</taxon>
        <taxon>Holophagales</taxon>
        <taxon>Holophagaceae</taxon>
        <taxon>Geothrix</taxon>
    </lineage>
</organism>
<dbReference type="Proteomes" id="UP001242010">
    <property type="component" value="Chromosome"/>
</dbReference>
<evidence type="ECO:0000313" key="4">
    <source>
        <dbReference type="Proteomes" id="UP001242010"/>
    </source>
</evidence>
<name>A0ABN6UZP3_9BACT</name>
<sequence>MTSILFLCVANSARSQLGEGLARQLFPGFRIQSAGSRPSRVNPYALEALAERGIDAAAHTSKPVSDIDPATVDLVITLCAEEVCPAFLGRAERLHWPIPDPAADSTSEDPSLTPEDLRARFRAARDEIARRLEALGRERGWIS</sequence>
<feature type="domain" description="Phosphotyrosine protein phosphatase I" evidence="2">
    <location>
        <begin position="2"/>
        <end position="138"/>
    </location>
</feature>
<dbReference type="CDD" id="cd16345">
    <property type="entry name" value="LMWP_ArsC"/>
    <property type="match status" value="1"/>
</dbReference>
<accession>A0ABN6UZP3</accession>
<dbReference type="EMBL" id="AP027079">
    <property type="protein sequence ID" value="BDU70531.1"/>
    <property type="molecule type" value="Genomic_DNA"/>
</dbReference>